<dbReference type="GO" id="GO:0009231">
    <property type="term" value="P:riboflavin biosynthetic process"/>
    <property type="evidence" value="ECO:0007669"/>
    <property type="project" value="TreeGrafter"/>
</dbReference>
<dbReference type="Proteomes" id="UP000194137">
    <property type="component" value="Chromosome"/>
</dbReference>
<protein>
    <submittedName>
        <fullName evidence="6">Creatininase</fullName>
    </submittedName>
</protein>
<evidence type="ECO:0000256" key="4">
    <source>
        <dbReference type="ARBA" id="ARBA00022833"/>
    </source>
</evidence>
<evidence type="ECO:0000313" key="6">
    <source>
        <dbReference type="EMBL" id="ARQ02630.1"/>
    </source>
</evidence>
<evidence type="ECO:0000256" key="5">
    <source>
        <dbReference type="ARBA" id="ARBA00024029"/>
    </source>
</evidence>
<organism evidence="6 7">
    <name type="scientific">Pseudorhodoplanes sinuspersici</name>
    <dbReference type="NCBI Taxonomy" id="1235591"/>
    <lineage>
        <taxon>Bacteria</taxon>
        <taxon>Pseudomonadati</taxon>
        <taxon>Pseudomonadota</taxon>
        <taxon>Alphaproteobacteria</taxon>
        <taxon>Hyphomicrobiales</taxon>
        <taxon>Pseudorhodoplanes</taxon>
    </lineage>
</organism>
<gene>
    <name evidence="6" type="ORF">CAK95_28630</name>
</gene>
<evidence type="ECO:0000256" key="1">
    <source>
        <dbReference type="ARBA" id="ARBA00001947"/>
    </source>
</evidence>
<dbReference type="EMBL" id="CP021112">
    <property type="protein sequence ID" value="ARQ02630.1"/>
    <property type="molecule type" value="Genomic_DNA"/>
</dbReference>
<dbReference type="SUPFAM" id="SSF102215">
    <property type="entry name" value="Creatininase"/>
    <property type="match status" value="1"/>
</dbReference>
<evidence type="ECO:0000313" key="7">
    <source>
        <dbReference type="Proteomes" id="UP000194137"/>
    </source>
</evidence>
<dbReference type="InterPro" id="IPR003785">
    <property type="entry name" value="Creatininase/forma_Hydrolase"/>
</dbReference>
<evidence type="ECO:0000256" key="2">
    <source>
        <dbReference type="ARBA" id="ARBA00022723"/>
    </source>
</evidence>
<keyword evidence="7" id="KW-1185">Reference proteome</keyword>
<dbReference type="AlphaFoldDB" id="A0A1W6ZZ80"/>
<comment type="cofactor">
    <cofactor evidence="1">
        <name>Zn(2+)</name>
        <dbReference type="ChEBI" id="CHEBI:29105"/>
    </cofactor>
</comment>
<dbReference type="Pfam" id="PF02633">
    <property type="entry name" value="Creatininase"/>
    <property type="match status" value="1"/>
</dbReference>
<proteinExistence type="inferred from homology"/>
<keyword evidence="3" id="KW-0378">Hydrolase</keyword>
<evidence type="ECO:0000256" key="3">
    <source>
        <dbReference type="ARBA" id="ARBA00022801"/>
    </source>
</evidence>
<dbReference type="STRING" id="1235591.CAK95_28630"/>
<name>A0A1W6ZZ80_9HYPH</name>
<dbReference type="KEGG" id="psin:CAK95_28630"/>
<sequence length="272" mass="29665">MKLKSRYWWDLSTRDFAALDMSKIVALQQIGAVEQHGPHLPVRVDAAINDGIVKRAVAQMPDDLPVLILPPMPVGKSDEHLAFPGTLGLSYETLARMWTEIGESVHRAGCQRIVYYNSHGGQPQVMDIVTRELRVKLGMLAVGCSWFRTVDSSDLIGAQERKHGIHAGESETSIMRHLHPDLVDMTQAKNFVPLSVKLEEAGAMLTPEGAVGFGWQMQDLHPAGAAGNAAAADPQKGRELVERAANALVRLLGEVAQFPMTTLTPGTDYARS</sequence>
<dbReference type="InterPro" id="IPR024087">
    <property type="entry name" value="Creatininase-like_sf"/>
</dbReference>
<dbReference type="PANTHER" id="PTHR35005:SF1">
    <property type="entry name" value="2-AMINO-5-FORMYLAMINO-6-RIBOSYLAMINOPYRIMIDIN-4(3H)-ONE 5'-MONOPHOSPHATE DEFORMYLASE"/>
    <property type="match status" value="1"/>
</dbReference>
<accession>A0A1W6ZZ80</accession>
<dbReference type="OrthoDB" id="9801445at2"/>
<dbReference type="GO" id="GO:0016811">
    <property type="term" value="F:hydrolase activity, acting on carbon-nitrogen (but not peptide) bonds, in linear amides"/>
    <property type="evidence" value="ECO:0007669"/>
    <property type="project" value="TreeGrafter"/>
</dbReference>
<keyword evidence="2" id="KW-0479">Metal-binding</keyword>
<dbReference type="GO" id="GO:0046872">
    <property type="term" value="F:metal ion binding"/>
    <property type="evidence" value="ECO:0007669"/>
    <property type="project" value="UniProtKB-KW"/>
</dbReference>
<dbReference type="RefSeq" id="WP_086091061.1">
    <property type="nucleotide sequence ID" value="NZ_CP021112.1"/>
</dbReference>
<comment type="similarity">
    <text evidence="5">Belongs to the creatininase superfamily.</text>
</comment>
<dbReference type="PANTHER" id="PTHR35005">
    <property type="entry name" value="3-DEHYDRO-SCYLLO-INOSOSE HYDROLASE"/>
    <property type="match status" value="1"/>
</dbReference>
<keyword evidence="4" id="KW-0862">Zinc</keyword>
<reference evidence="6 7" key="1">
    <citation type="submission" date="2017-05" db="EMBL/GenBank/DDBJ databases">
        <title>Full genome sequence of Pseudorhodoplanes sinuspersici.</title>
        <authorList>
            <person name="Dastgheib S.M.M."/>
            <person name="Shavandi M."/>
            <person name="Tirandaz H."/>
        </authorList>
    </citation>
    <scope>NUCLEOTIDE SEQUENCE [LARGE SCALE GENOMIC DNA]</scope>
    <source>
        <strain evidence="6 7">RIPI110</strain>
    </source>
</reference>
<dbReference type="Gene3D" id="3.40.50.10310">
    <property type="entry name" value="Creatininase"/>
    <property type="match status" value="1"/>
</dbReference>